<evidence type="ECO:0000313" key="2">
    <source>
        <dbReference type="Proteomes" id="UP000002791"/>
    </source>
</evidence>
<dbReference type="EMBL" id="CM001440">
    <property type="protein sequence ID" value="EHR62044.1"/>
    <property type="molecule type" value="Genomic_DNA"/>
</dbReference>
<name>H5XM02_9PSEU</name>
<accession>H5XM02</accession>
<reference evidence="1 2" key="1">
    <citation type="submission" date="2011-11" db="EMBL/GenBank/DDBJ databases">
        <title>The Noncontiguous Finished sequence of Saccharomonospora cyanea NA-134.</title>
        <authorList>
            <consortium name="US DOE Joint Genome Institute"/>
            <person name="Lucas S."/>
            <person name="Han J."/>
            <person name="Lapidus A."/>
            <person name="Cheng J.-F."/>
            <person name="Goodwin L."/>
            <person name="Pitluck S."/>
            <person name="Peters L."/>
            <person name="Ovchinnikova G."/>
            <person name="Lu M."/>
            <person name="Detter J.C."/>
            <person name="Han C."/>
            <person name="Tapia R."/>
            <person name="Land M."/>
            <person name="Hauser L."/>
            <person name="Kyrpides N."/>
            <person name="Ivanova N."/>
            <person name="Pagani I."/>
            <person name="Brambilla E.-M."/>
            <person name="Klenk H.-P."/>
            <person name="Woyke T."/>
        </authorList>
    </citation>
    <scope>NUCLEOTIDE SEQUENCE [LARGE SCALE GENOMIC DNA]</scope>
    <source>
        <strain evidence="1 2">NA-134</strain>
    </source>
</reference>
<proteinExistence type="predicted"/>
<dbReference type="AlphaFoldDB" id="H5XM02"/>
<evidence type="ECO:0000313" key="1">
    <source>
        <dbReference type="EMBL" id="EHR62044.1"/>
    </source>
</evidence>
<dbReference type="HOGENOM" id="CLU_3029724_0_0_11"/>
<sequence length="55" mass="5973">MISSVHTTVDATGAWDLLLIRRVPLCPKDLGGLRGVMVEAATAMDDIFECRAREA</sequence>
<keyword evidence="2" id="KW-1185">Reference proteome</keyword>
<organism evidence="1 2">
    <name type="scientific">Saccharomonospora cyanea NA-134</name>
    <dbReference type="NCBI Taxonomy" id="882082"/>
    <lineage>
        <taxon>Bacteria</taxon>
        <taxon>Bacillati</taxon>
        <taxon>Actinomycetota</taxon>
        <taxon>Actinomycetes</taxon>
        <taxon>Pseudonocardiales</taxon>
        <taxon>Pseudonocardiaceae</taxon>
        <taxon>Saccharomonospora</taxon>
    </lineage>
</organism>
<gene>
    <name evidence="1" type="ORF">SaccyDRAFT_3208</name>
</gene>
<dbReference type="Proteomes" id="UP000002791">
    <property type="component" value="Chromosome"/>
</dbReference>
<protein>
    <submittedName>
        <fullName evidence="1">Uncharacterized protein</fullName>
    </submittedName>
</protein>